<keyword evidence="5" id="KW-0378">Hydrolase</keyword>
<dbReference type="GO" id="GO:0016787">
    <property type="term" value="F:hydrolase activity"/>
    <property type="evidence" value="ECO:0007669"/>
    <property type="project" value="UniProtKB-KW"/>
</dbReference>
<keyword evidence="7" id="KW-0443">Lipid metabolism</keyword>
<keyword evidence="6" id="KW-0442">Lipid degradation</keyword>
<evidence type="ECO:0000313" key="9">
    <source>
        <dbReference type="Proteomes" id="UP001151752"/>
    </source>
</evidence>
<keyword evidence="4" id="KW-0732">Signal</keyword>
<keyword evidence="9" id="KW-1185">Reference proteome</keyword>
<evidence type="ECO:0000256" key="1">
    <source>
        <dbReference type="ARBA" id="ARBA00004613"/>
    </source>
</evidence>
<reference evidence="8" key="2">
    <citation type="journal article" date="2023" name="Int. J. Mol. Sci.">
        <title>De Novo Assembly and Annotation of 11 Diverse Shrub Willow (Salix) Genomes Reveals Novel Gene Organization in Sex-Linked Regions.</title>
        <authorList>
            <person name="Hyden B."/>
            <person name="Feng K."/>
            <person name="Yates T.B."/>
            <person name="Jawdy S."/>
            <person name="Cereghino C."/>
            <person name="Smart L.B."/>
            <person name="Muchero W."/>
        </authorList>
    </citation>
    <scope>NUCLEOTIDE SEQUENCE</scope>
    <source>
        <tissue evidence="8">Shoot tip</tissue>
    </source>
</reference>
<evidence type="ECO:0000313" key="8">
    <source>
        <dbReference type="EMBL" id="KAJ6757840.1"/>
    </source>
</evidence>
<evidence type="ECO:0000256" key="7">
    <source>
        <dbReference type="ARBA" id="ARBA00023098"/>
    </source>
</evidence>
<evidence type="ECO:0000256" key="3">
    <source>
        <dbReference type="ARBA" id="ARBA00022525"/>
    </source>
</evidence>
<dbReference type="InterPro" id="IPR051238">
    <property type="entry name" value="GDSL_esterase/lipase"/>
</dbReference>
<name>A0A9Q0W2H2_9ROSI</name>
<evidence type="ECO:0000256" key="6">
    <source>
        <dbReference type="ARBA" id="ARBA00022963"/>
    </source>
</evidence>
<evidence type="ECO:0000256" key="4">
    <source>
        <dbReference type="ARBA" id="ARBA00022729"/>
    </source>
</evidence>
<comment type="similarity">
    <text evidence="2">Belongs to the 'GDSL' lipolytic enzyme family.</text>
</comment>
<dbReference type="PANTHER" id="PTHR45650">
    <property type="entry name" value="GDSL-LIKE LIPASE/ACYLHYDROLASE-RELATED"/>
    <property type="match status" value="1"/>
</dbReference>
<gene>
    <name evidence="8" type="ORF">OIU74_027006</name>
</gene>
<organism evidence="8 9">
    <name type="scientific">Salix koriyanagi</name>
    <dbReference type="NCBI Taxonomy" id="2511006"/>
    <lineage>
        <taxon>Eukaryota</taxon>
        <taxon>Viridiplantae</taxon>
        <taxon>Streptophyta</taxon>
        <taxon>Embryophyta</taxon>
        <taxon>Tracheophyta</taxon>
        <taxon>Spermatophyta</taxon>
        <taxon>Magnoliopsida</taxon>
        <taxon>eudicotyledons</taxon>
        <taxon>Gunneridae</taxon>
        <taxon>Pentapetalae</taxon>
        <taxon>rosids</taxon>
        <taxon>fabids</taxon>
        <taxon>Malpighiales</taxon>
        <taxon>Salicaceae</taxon>
        <taxon>Saliceae</taxon>
        <taxon>Salix</taxon>
    </lineage>
</organism>
<dbReference type="InterPro" id="IPR036514">
    <property type="entry name" value="SGNH_hydro_sf"/>
</dbReference>
<sequence>MGCIPSILAQSPAGICSDLVNQRVQPFNENVKVMLNSFSVNQLTGAKFIFIGAAHMFREILTNFPA</sequence>
<comment type="subcellular location">
    <subcellularLocation>
        <location evidence="1">Secreted</location>
    </subcellularLocation>
</comment>
<proteinExistence type="inferred from homology"/>
<dbReference type="AlphaFoldDB" id="A0A9Q0W2H2"/>
<evidence type="ECO:0000256" key="5">
    <source>
        <dbReference type="ARBA" id="ARBA00022801"/>
    </source>
</evidence>
<dbReference type="Gene3D" id="3.40.50.1110">
    <property type="entry name" value="SGNH hydrolase"/>
    <property type="match status" value="1"/>
</dbReference>
<dbReference type="GO" id="GO:0005576">
    <property type="term" value="C:extracellular region"/>
    <property type="evidence" value="ECO:0007669"/>
    <property type="project" value="UniProtKB-SubCell"/>
</dbReference>
<dbReference type="Proteomes" id="UP001151752">
    <property type="component" value="Chromosome 13"/>
</dbReference>
<dbReference type="EMBL" id="JAPFFM010000007">
    <property type="protein sequence ID" value="KAJ6757840.1"/>
    <property type="molecule type" value="Genomic_DNA"/>
</dbReference>
<protein>
    <submittedName>
        <fullName evidence="8">GDSL-LIKE LIPASE/ACYLHYDROLASE SUPERFAMILY PROTEIN-RELATED</fullName>
    </submittedName>
</protein>
<accession>A0A9Q0W2H2</accession>
<keyword evidence="3" id="KW-0964">Secreted</keyword>
<dbReference type="GO" id="GO:0016042">
    <property type="term" value="P:lipid catabolic process"/>
    <property type="evidence" value="ECO:0007669"/>
    <property type="project" value="UniProtKB-KW"/>
</dbReference>
<evidence type="ECO:0000256" key="2">
    <source>
        <dbReference type="ARBA" id="ARBA00008668"/>
    </source>
</evidence>
<comment type="caution">
    <text evidence="8">The sequence shown here is derived from an EMBL/GenBank/DDBJ whole genome shotgun (WGS) entry which is preliminary data.</text>
</comment>
<reference evidence="8" key="1">
    <citation type="submission" date="2022-11" db="EMBL/GenBank/DDBJ databases">
        <authorList>
            <person name="Hyden B.L."/>
            <person name="Feng K."/>
            <person name="Yates T."/>
            <person name="Jawdy S."/>
            <person name="Smart L.B."/>
            <person name="Muchero W."/>
        </authorList>
    </citation>
    <scope>NUCLEOTIDE SEQUENCE</scope>
    <source>
        <tissue evidence="8">Shoot tip</tissue>
    </source>
</reference>
<feature type="non-terminal residue" evidence="8">
    <location>
        <position position="66"/>
    </location>
</feature>
<dbReference type="PANTHER" id="PTHR45650:SF22">
    <property type="entry name" value="OS05G0419800 PROTEIN"/>
    <property type="match status" value="1"/>
</dbReference>